<evidence type="ECO:0000313" key="3">
    <source>
        <dbReference type="Proteomes" id="UP000298602"/>
    </source>
</evidence>
<evidence type="ECO:0000313" key="2">
    <source>
        <dbReference type="EMBL" id="QCQ23173.1"/>
    </source>
</evidence>
<dbReference type="PANTHER" id="PTHR33408">
    <property type="entry name" value="TRANSPOSASE"/>
    <property type="match status" value="1"/>
</dbReference>
<dbReference type="AlphaFoldDB" id="A0A4P8L5Z7"/>
<dbReference type="Proteomes" id="UP000298602">
    <property type="component" value="Chromosome"/>
</dbReference>
<dbReference type="EMBL" id="CP040098">
    <property type="protein sequence ID" value="QCQ23173.1"/>
    <property type="molecule type" value="Genomic_DNA"/>
</dbReference>
<evidence type="ECO:0000259" key="1">
    <source>
        <dbReference type="Pfam" id="PF13751"/>
    </source>
</evidence>
<dbReference type="KEGG" id="dax:FDQ92_13930"/>
<name>A0A4P8L5Z7_9BACT</name>
<dbReference type="Pfam" id="PF13751">
    <property type="entry name" value="DDE_Tnp_1_6"/>
    <property type="match status" value="1"/>
</dbReference>
<reference evidence="2 3" key="1">
    <citation type="submission" date="2019-05" db="EMBL/GenBank/DDBJ databases">
        <title>The Complete Genome Sequence of the n-alkane-degrading Desulfoglaeba alkanexedens ALDC reveals multiple alkylsuccinate synthase gene clusters.</title>
        <authorList>
            <person name="Callaghan A.V."/>
            <person name="Davidova I.A."/>
            <person name="Duncan K.E."/>
            <person name="Morris B."/>
            <person name="McInerney M.J."/>
        </authorList>
    </citation>
    <scope>NUCLEOTIDE SEQUENCE [LARGE SCALE GENOMIC DNA]</scope>
    <source>
        <strain evidence="2 3">ALDC</strain>
    </source>
</reference>
<gene>
    <name evidence="2" type="ORF">FDQ92_13930</name>
</gene>
<organism evidence="2 3">
    <name type="scientific">Desulfoglaeba alkanexedens ALDC</name>
    <dbReference type="NCBI Taxonomy" id="980445"/>
    <lineage>
        <taxon>Bacteria</taxon>
        <taxon>Pseudomonadati</taxon>
        <taxon>Thermodesulfobacteriota</taxon>
        <taxon>Syntrophobacteria</taxon>
        <taxon>Syntrophobacterales</taxon>
        <taxon>Syntrophobacteraceae</taxon>
        <taxon>Desulfoglaeba</taxon>
    </lineage>
</organism>
<keyword evidence="3" id="KW-1185">Reference proteome</keyword>
<sequence>MDKSEFVCDKWNEIFLYPGGHRLECCQVSKDGTKLYQAEAQACRQCETQPRCCRSKSGRPRTVKIDNYEHLRQAMARKMSEPKAREAYRRRKAFAGPVFGHMKNLGFRGLRLRGLEKVKGEFALMSAAHNFLKIVRAVVRGIHFEQGQMMEQAASRGSLLLFECLFRDCLCTTSPIREQRLSRYGSFTRHVCL</sequence>
<dbReference type="OrthoDB" id="5368695at2"/>
<dbReference type="InterPro" id="IPR025668">
    <property type="entry name" value="Tnp_DDE_dom"/>
</dbReference>
<accession>A0A4P8L5Z7</accession>
<feature type="domain" description="Transposase DDE" evidence="1">
    <location>
        <begin position="30"/>
        <end position="134"/>
    </location>
</feature>
<dbReference type="PANTHER" id="PTHR33408:SF2">
    <property type="entry name" value="TRANSPOSASE DDE DOMAIN-CONTAINING PROTEIN"/>
    <property type="match status" value="1"/>
</dbReference>
<proteinExistence type="predicted"/>
<protein>
    <recommendedName>
        <fullName evidence="1">Transposase DDE domain-containing protein</fullName>
    </recommendedName>
</protein>
<reference evidence="2 3" key="2">
    <citation type="submission" date="2019-05" db="EMBL/GenBank/DDBJ databases">
        <authorList>
            <person name="Suflita J.M."/>
            <person name="Marks C.R."/>
        </authorList>
    </citation>
    <scope>NUCLEOTIDE SEQUENCE [LARGE SCALE GENOMIC DNA]</scope>
    <source>
        <strain evidence="2 3">ALDC</strain>
    </source>
</reference>